<keyword evidence="12 19" id="KW-1133">Transmembrane helix</keyword>
<dbReference type="InterPro" id="IPR003805">
    <property type="entry name" value="CobS"/>
</dbReference>
<evidence type="ECO:0000256" key="2">
    <source>
        <dbReference type="ARBA" id="ARBA00004651"/>
    </source>
</evidence>
<feature type="transmembrane region" description="Helical" evidence="19">
    <location>
        <begin position="106"/>
        <end position="127"/>
    </location>
</feature>
<feature type="transmembrane region" description="Helical" evidence="19">
    <location>
        <begin position="165"/>
        <end position="184"/>
    </location>
</feature>
<evidence type="ECO:0000256" key="1">
    <source>
        <dbReference type="ARBA" id="ARBA00001946"/>
    </source>
</evidence>
<comment type="pathway">
    <text evidence="3 19">Cofactor biosynthesis; adenosylcobalamin biosynthesis; adenosylcobalamin from cob(II)yrinate a,c-diamide: step 7/7.</text>
</comment>
<evidence type="ECO:0000256" key="13">
    <source>
        <dbReference type="ARBA" id="ARBA00023136"/>
    </source>
</evidence>
<evidence type="ECO:0000256" key="5">
    <source>
        <dbReference type="ARBA" id="ARBA00013200"/>
    </source>
</evidence>
<name>A0AAU8HVE6_9FIRM</name>
<feature type="transmembrane region" description="Helical" evidence="19">
    <location>
        <begin position="133"/>
        <end position="153"/>
    </location>
</feature>
<evidence type="ECO:0000256" key="18">
    <source>
        <dbReference type="ARBA" id="ARBA00049504"/>
    </source>
</evidence>
<evidence type="ECO:0000256" key="4">
    <source>
        <dbReference type="ARBA" id="ARBA00010561"/>
    </source>
</evidence>
<protein>
    <recommendedName>
        <fullName evidence="6 19">Adenosylcobinamide-GDP ribazoletransferase</fullName>
        <ecNumber evidence="5 19">2.7.8.26</ecNumber>
    </recommendedName>
    <alternativeName>
        <fullName evidence="16 19">Cobalamin synthase</fullName>
    </alternativeName>
    <alternativeName>
        <fullName evidence="15 19">Cobalamin-5'-phosphate synthase</fullName>
    </alternativeName>
</protein>
<evidence type="ECO:0000256" key="8">
    <source>
        <dbReference type="ARBA" id="ARBA00022573"/>
    </source>
</evidence>
<gene>
    <name evidence="19 20" type="primary">cobS</name>
    <name evidence="20" type="ORF">PRVXH_000654</name>
</gene>
<dbReference type="Pfam" id="PF02654">
    <property type="entry name" value="CobS"/>
    <property type="match status" value="1"/>
</dbReference>
<keyword evidence="8 19" id="KW-0169">Cobalamin biosynthesis</keyword>
<comment type="subcellular location">
    <subcellularLocation>
        <location evidence="2 19">Cell membrane</location>
        <topology evidence="2 19">Multi-pass membrane protein</topology>
    </subcellularLocation>
</comment>
<dbReference type="NCBIfam" id="TIGR00317">
    <property type="entry name" value="cobS"/>
    <property type="match status" value="1"/>
</dbReference>
<reference evidence="20" key="1">
    <citation type="journal article" date="2018" name="Antonie Van Leeuwenhoek">
        <title>Proteinivorax hydrogeniformans sp. nov., an anaerobic, haloalkaliphilic bacterium fermenting proteinaceous compounds with high hydrogen production.</title>
        <authorList>
            <person name="Boltyanskaya Y."/>
            <person name="Detkova E."/>
            <person name="Pimenov N."/>
            <person name="Kevbrin V."/>
        </authorList>
    </citation>
    <scope>NUCLEOTIDE SEQUENCE</scope>
    <source>
        <strain evidence="20">Z-710</strain>
    </source>
</reference>
<evidence type="ECO:0000256" key="9">
    <source>
        <dbReference type="ARBA" id="ARBA00022679"/>
    </source>
</evidence>
<reference evidence="20" key="2">
    <citation type="submission" date="2024-06" db="EMBL/GenBank/DDBJ databases">
        <authorList>
            <person name="Petrova K.O."/>
            <person name="Toshchakov S.V."/>
            <person name="Boltjanskaja Y.V."/>
            <person name="Kevbrin V.V."/>
        </authorList>
    </citation>
    <scope>NUCLEOTIDE SEQUENCE</scope>
    <source>
        <strain evidence="20">Z-710</strain>
    </source>
</reference>
<keyword evidence="9 19" id="KW-0808">Transferase</keyword>
<comment type="cofactor">
    <cofactor evidence="1 19">
        <name>Mg(2+)</name>
        <dbReference type="ChEBI" id="CHEBI:18420"/>
    </cofactor>
</comment>
<comment type="function">
    <text evidence="14 19">Joins adenosylcobinamide-GDP and alpha-ribazole to generate adenosylcobalamin (Ado-cobalamin). Also synthesizes adenosylcobalamin 5'-phosphate from adenosylcobinamide-GDP and alpha-ribazole 5'-phosphate.</text>
</comment>
<dbReference type="PANTHER" id="PTHR34148">
    <property type="entry name" value="ADENOSYLCOBINAMIDE-GDP RIBAZOLETRANSFERASE"/>
    <property type="match status" value="1"/>
</dbReference>
<evidence type="ECO:0000256" key="11">
    <source>
        <dbReference type="ARBA" id="ARBA00022842"/>
    </source>
</evidence>
<evidence type="ECO:0000256" key="3">
    <source>
        <dbReference type="ARBA" id="ARBA00004663"/>
    </source>
</evidence>
<feature type="transmembrane region" description="Helical" evidence="19">
    <location>
        <begin position="31"/>
        <end position="52"/>
    </location>
</feature>
<dbReference type="GO" id="GO:0008818">
    <property type="term" value="F:cobalamin 5'-phosphate synthase activity"/>
    <property type="evidence" value="ECO:0007669"/>
    <property type="project" value="UniProtKB-UniRule"/>
</dbReference>
<accession>A0AAU8HVE6</accession>
<evidence type="ECO:0000256" key="16">
    <source>
        <dbReference type="ARBA" id="ARBA00032853"/>
    </source>
</evidence>
<evidence type="ECO:0000256" key="15">
    <source>
        <dbReference type="ARBA" id="ARBA00032605"/>
    </source>
</evidence>
<comment type="catalytic activity">
    <reaction evidence="18 19">
        <text>alpha-ribazole 5'-phosphate + adenosylcob(III)inamide-GDP = adenosylcob(III)alamin 5'-phosphate + GMP + H(+)</text>
        <dbReference type="Rhea" id="RHEA:23560"/>
        <dbReference type="ChEBI" id="CHEBI:15378"/>
        <dbReference type="ChEBI" id="CHEBI:57918"/>
        <dbReference type="ChEBI" id="CHEBI:58115"/>
        <dbReference type="ChEBI" id="CHEBI:60487"/>
        <dbReference type="ChEBI" id="CHEBI:60493"/>
        <dbReference type="EC" id="2.7.8.26"/>
    </reaction>
</comment>
<dbReference type="GO" id="GO:0009236">
    <property type="term" value="P:cobalamin biosynthetic process"/>
    <property type="evidence" value="ECO:0007669"/>
    <property type="project" value="UniProtKB-UniRule"/>
</dbReference>
<evidence type="ECO:0000256" key="7">
    <source>
        <dbReference type="ARBA" id="ARBA00022475"/>
    </source>
</evidence>
<feature type="transmembrane region" description="Helical" evidence="19">
    <location>
        <begin position="58"/>
        <end position="85"/>
    </location>
</feature>
<proteinExistence type="inferred from homology"/>
<evidence type="ECO:0000256" key="10">
    <source>
        <dbReference type="ARBA" id="ARBA00022692"/>
    </source>
</evidence>
<dbReference type="AlphaFoldDB" id="A0AAU8HVE6"/>
<dbReference type="EC" id="2.7.8.26" evidence="5 19"/>
<evidence type="ECO:0000256" key="14">
    <source>
        <dbReference type="ARBA" id="ARBA00025228"/>
    </source>
</evidence>
<comment type="catalytic activity">
    <reaction evidence="17 19">
        <text>alpha-ribazole + adenosylcob(III)inamide-GDP = adenosylcob(III)alamin + GMP + H(+)</text>
        <dbReference type="Rhea" id="RHEA:16049"/>
        <dbReference type="ChEBI" id="CHEBI:10329"/>
        <dbReference type="ChEBI" id="CHEBI:15378"/>
        <dbReference type="ChEBI" id="CHEBI:18408"/>
        <dbReference type="ChEBI" id="CHEBI:58115"/>
        <dbReference type="ChEBI" id="CHEBI:60487"/>
        <dbReference type="EC" id="2.7.8.26"/>
    </reaction>
</comment>
<feature type="transmembrane region" description="Helical" evidence="19">
    <location>
        <begin position="190"/>
        <end position="213"/>
    </location>
</feature>
<dbReference type="PANTHER" id="PTHR34148:SF1">
    <property type="entry name" value="ADENOSYLCOBINAMIDE-GDP RIBAZOLETRANSFERASE"/>
    <property type="match status" value="1"/>
</dbReference>
<organism evidence="20">
    <name type="scientific">Proteinivorax hydrogeniformans</name>
    <dbReference type="NCBI Taxonomy" id="1826727"/>
    <lineage>
        <taxon>Bacteria</taxon>
        <taxon>Bacillati</taxon>
        <taxon>Bacillota</taxon>
        <taxon>Clostridia</taxon>
        <taxon>Eubacteriales</taxon>
        <taxon>Proteinivoracaceae</taxon>
        <taxon>Proteinivorax</taxon>
    </lineage>
</organism>
<dbReference type="EMBL" id="CP159485">
    <property type="protein sequence ID" value="XCI29336.1"/>
    <property type="molecule type" value="Genomic_DNA"/>
</dbReference>
<evidence type="ECO:0000256" key="19">
    <source>
        <dbReference type="HAMAP-Rule" id="MF_00719"/>
    </source>
</evidence>
<comment type="similarity">
    <text evidence="4 19">Belongs to the CobS family.</text>
</comment>
<sequence length="247" mass="26883">MKNFLLMIQFFTRIPIAKEFVLEKEDFAKGICYFPLVGLIVGFINGCTYYVTSLVLEGIAPIVLTMLVNTLVTGALHLDGIADTCDAIFSARKKQKMLEIMKDSRIGTNGVLALFFILALKIAFLDLFSEDTIIAIIILSPVIGRTVMGVVVFRCKYARNKEGLGGLFIGKTTVLQTLLCLSLGTVACAALLGFIGIYTLIASILVGVMLRIYFCRILDGLTGDLLGAINEIVELAVLFVTLLLLAL</sequence>
<feature type="transmembrane region" description="Helical" evidence="19">
    <location>
        <begin position="225"/>
        <end position="246"/>
    </location>
</feature>
<evidence type="ECO:0000256" key="17">
    <source>
        <dbReference type="ARBA" id="ARBA00048623"/>
    </source>
</evidence>
<keyword evidence="7 19" id="KW-1003">Cell membrane</keyword>
<dbReference type="HAMAP" id="MF_00719">
    <property type="entry name" value="CobS"/>
    <property type="match status" value="1"/>
</dbReference>
<keyword evidence="11 19" id="KW-0460">Magnesium</keyword>
<keyword evidence="13 19" id="KW-0472">Membrane</keyword>
<dbReference type="RefSeq" id="WP_353893884.1">
    <property type="nucleotide sequence ID" value="NZ_CP159485.1"/>
</dbReference>
<evidence type="ECO:0000256" key="12">
    <source>
        <dbReference type="ARBA" id="ARBA00022989"/>
    </source>
</evidence>
<keyword evidence="10 19" id="KW-0812">Transmembrane</keyword>
<evidence type="ECO:0000256" key="6">
    <source>
        <dbReference type="ARBA" id="ARBA00015850"/>
    </source>
</evidence>
<evidence type="ECO:0000313" key="20">
    <source>
        <dbReference type="EMBL" id="XCI29336.1"/>
    </source>
</evidence>
<dbReference type="GO" id="GO:0005886">
    <property type="term" value="C:plasma membrane"/>
    <property type="evidence" value="ECO:0007669"/>
    <property type="project" value="UniProtKB-SubCell"/>
</dbReference>
<dbReference type="GO" id="GO:0051073">
    <property type="term" value="F:adenosylcobinamide-GDP ribazoletransferase activity"/>
    <property type="evidence" value="ECO:0007669"/>
    <property type="project" value="UniProtKB-UniRule"/>
</dbReference>